<evidence type="ECO:0000256" key="1">
    <source>
        <dbReference type="ARBA" id="ARBA00008668"/>
    </source>
</evidence>
<dbReference type="SUPFAM" id="SSF52266">
    <property type="entry name" value="SGNH hydrolase"/>
    <property type="match status" value="1"/>
</dbReference>
<dbReference type="Gene3D" id="3.40.50.1110">
    <property type="entry name" value="SGNH hydrolase"/>
    <property type="match status" value="1"/>
</dbReference>
<dbReference type="RefSeq" id="XP_044961726.1">
    <property type="nucleotide sequence ID" value="XM_045105791.1"/>
</dbReference>
<dbReference type="InterPro" id="IPR045136">
    <property type="entry name" value="Iah1-like"/>
</dbReference>
<reference evidence="4" key="3">
    <citation type="submission" date="2022-01" db="UniProtKB">
        <authorList>
            <consortium name="EnsemblPlants"/>
        </authorList>
    </citation>
    <scope>IDENTIFICATION</scope>
    <source>
        <strain evidence="4">subsp. vulgare</strain>
    </source>
</reference>
<dbReference type="Proteomes" id="UP000011116">
    <property type="component" value="Chromosome 7H"/>
</dbReference>
<reference evidence="5" key="1">
    <citation type="journal article" date="2012" name="Nature">
        <title>A physical, genetic and functional sequence assembly of the barley genome.</title>
        <authorList>
            <consortium name="The International Barley Genome Sequencing Consortium"/>
            <person name="Mayer K.F."/>
            <person name="Waugh R."/>
            <person name="Brown J.W."/>
            <person name="Schulman A."/>
            <person name="Langridge P."/>
            <person name="Platzer M."/>
            <person name="Fincher G.B."/>
            <person name="Muehlbauer G.J."/>
            <person name="Sato K."/>
            <person name="Close T.J."/>
            <person name="Wise R.P."/>
            <person name="Stein N."/>
        </authorList>
    </citation>
    <scope>NUCLEOTIDE SEQUENCE [LARGE SCALE GENOMIC DNA]</scope>
    <source>
        <strain evidence="5">cv. Morex</strain>
    </source>
</reference>
<dbReference type="Gramene" id="HORVU.MOREX.r2.7HG0542050.1">
    <property type="protein sequence ID" value="HORVU.MOREX.r2.7HG0542050.1.CDS.1"/>
    <property type="gene ID" value="HORVU.MOREX.r2.7HG0542050"/>
</dbReference>
<evidence type="ECO:0000256" key="2">
    <source>
        <dbReference type="ARBA" id="ARBA00022801"/>
    </source>
</evidence>
<evidence type="ECO:0000259" key="3">
    <source>
        <dbReference type="Pfam" id="PF13472"/>
    </source>
</evidence>
<dbReference type="PANTHER" id="PTHR14209">
    <property type="entry name" value="ISOAMYL ACETATE-HYDROLYZING ESTERASE 1"/>
    <property type="match status" value="1"/>
</dbReference>
<accession>A0A8I7BIB9</accession>
<dbReference type="OrthoDB" id="671439at2759"/>
<protein>
    <recommendedName>
        <fullName evidence="3">SGNH hydrolase-type esterase domain-containing protein</fullName>
    </recommendedName>
</protein>
<dbReference type="KEGG" id="hvg:123412847"/>
<comment type="similarity">
    <text evidence="1">Belongs to the 'GDSL' lipolytic enzyme family.</text>
</comment>
<dbReference type="FunFam" id="3.40.50.1110:FF:000002">
    <property type="entry name" value="isoamyl acetate-hydrolyzing esterase 1 homolog"/>
    <property type="match status" value="1"/>
</dbReference>
<evidence type="ECO:0000313" key="4">
    <source>
        <dbReference type="EnsemblPlants" id="HORVU.MOREX.r3.7HG0653340.1.CDS1"/>
    </source>
</evidence>
<dbReference type="PANTHER" id="PTHR14209:SF19">
    <property type="entry name" value="ISOAMYL ACETATE-HYDROLYZING ESTERASE 1 HOMOLOG"/>
    <property type="match status" value="1"/>
</dbReference>
<keyword evidence="2" id="KW-0378">Hydrolase</keyword>
<proteinExistence type="inferred from homology"/>
<sequence length="241" mass="26203">MRPSIVLFGDSITEESFGEGGWGAHLANHYSRSADVVLRGYSGYNTRWASLVAGRAFSAIPASAAAVAAVTVFFGANDASLPDRSSAFQHVPLPEYRVNLRAICALLRARWPSAAVILITPPPVDERARVRLGHPRNGDASGLPERTNEAAGRYARACLEVAAERGLRAIDVWSRMQEFPGWETAFLRDGLHLTPTGNRLLFEEVVFALRDANLSLEALPADLPLCSDIDPNDAVNCFEED</sequence>
<dbReference type="Gramene" id="HORVU.MOREX.r3.7HG0653340.1">
    <property type="protein sequence ID" value="HORVU.MOREX.r3.7HG0653340.1.CDS1"/>
    <property type="gene ID" value="HORVU.MOREX.r3.7HG0653340"/>
</dbReference>
<gene>
    <name evidence="4" type="primary">LOC123412847</name>
</gene>
<dbReference type="EnsemblPlants" id="HORVU.MOREX.r3.7HG0653340.1">
    <property type="protein sequence ID" value="HORVU.MOREX.r3.7HG0653340.1.CDS1"/>
    <property type="gene ID" value="HORVU.MOREX.r3.7HG0653340"/>
</dbReference>
<feature type="domain" description="SGNH hydrolase-type esterase" evidence="3">
    <location>
        <begin position="7"/>
        <end position="200"/>
    </location>
</feature>
<dbReference type="Pfam" id="PF13472">
    <property type="entry name" value="Lipase_GDSL_2"/>
    <property type="match status" value="1"/>
</dbReference>
<organism evidence="4 5">
    <name type="scientific">Hordeum vulgare subsp. vulgare</name>
    <name type="common">Domesticated barley</name>
    <dbReference type="NCBI Taxonomy" id="112509"/>
    <lineage>
        <taxon>Eukaryota</taxon>
        <taxon>Viridiplantae</taxon>
        <taxon>Streptophyta</taxon>
        <taxon>Embryophyta</taxon>
        <taxon>Tracheophyta</taxon>
        <taxon>Spermatophyta</taxon>
        <taxon>Magnoliopsida</taxon>
        <taxon>Liliopsida</taxon>
        <taxon>Poales</taxon>
        <taxon>Poaceae</taxon>
        <taxon>BOP clade</taxon>
        <taxon>Pooideae</taxon>
        <taxon>Triticodae</taxon>
        <taxon>Triticeae</taxon>
        <taxon>Hordeinae</taxon>
        <taxon>Hordeum</taxon>
    </lineage>
</organism>
<dbReference type="GeneID" id="123412847"/>
<dbReference type="AlphaFoldDB" id="A0A8I7BIB9"/>
<name>A0A8I7BIB9_HORVV</name>
<dbReference type="CDD" id="cd01838">
    <property type="entry name" value="Isoamyl_acetate_hydrolase_like"/>
    <property type="match status" value="1"/>
</dbReference>
<reference evidence="4" key="2">
    <citation type="submission" date="2020-10" db="EMBL/GenBank/DDBJ databases">
        <authorList>
            <person name="Scholz U."/>
            <person name="Mascher M."/>
            <person name="Fiebig A."/>
        </authorList>
    </citation>
    <scope>NUCLEOTIDE SEQUENCE [LARGE SCALE GENOMIC DNA]</scope>
    <source>
        <strain evidence="4">cv. Morex</strain>
    </source>
</reference>
<dbReference type="InterPro" id="IPR036514">
    <property type="entry name" value="SGNH_hydro_sf"/>
</dbReference>
<evidence type="ECO:0000313" key="5">
    <source>
        <dbReference type="Proteomes" id="UP000011116"/>
    </source>
</evidence>
<keyword evidence="5" id="KW-1185">Reference proteome</keyword>
<dbReference type="SMR" id="A0A8I7BIB9"/>
<dbReference type="GO" id="GO:0016787">
    <property type="term" value="F:hydrolase activity"/>
    <property type="evidence" value="ECO:0007669"/>
    <property type="project" value="UniProtKB-KW"/>
</dbReference>
<dbReference type="InterPro" id="IPR013830">
    <property type="entry name" value="SGNH_hydro"/>
</dbReference>